<dbReference type="GO" id="GO:0043190">
    <property type="term" value="C:ATP-binding cassette (ABC) transporter complex"/>
    <property type="evidence" value="ECO:0007669"/>
    <property type="project" value="InterPro"/>
</dbReference>
<dbReference type="PANTHER" id="PTHR30614:SF20">
    <property type="entry name" value="GLUTAMINE TRANSPORT SYSTEM PERMEASE PROTEIN GLNP"/>
    <property type="match status" value="1"/>
</dbReference>
<dbReference type="InterPro" id="IPR035906">
    <property type="entry name" value="MetI-like_sf"/>
</dbReference>
<feature type="transmembrane region" description="Helical" evidence="10">
    <location>
        <begin position="20"/>
        <end position="40"/>
    </location>
</feature>
<gene>
    <name evidence="12" type="primary">glnP</name>
    <name evidence="12" type="ORF">M832_03550</name>
</gene>
<dbReference type="GO" id="GO:0022857">
    <property type="term" value="F:transmembrane transporter activity"/>
    <property type="evidence" value="ECO:0007669"/>
    <property type="project" value="InterPro"/>
</dbReference>
<evidence type="ECO:0000259" key="11">
    <source>
        <dbReference type="PROSITE" id="PS50928"/>
    </source>
</evidence>
<evidence type="ECO:0000256" key="2">
    <source>
        <dbReference type="ARBA" id="ARBA00004429"/>
    </source>
</evidence>
<dbReference type="GO" id="GO:0006865">
    <property type="term" value="P:amino acid transport"/>
    <property type="evidence" value="ECO:0007669"/>
    <property type="project" value="UniProtKB-KW"/>
</dbReference>
<dbReference type="HOGENOM" id="CLU_019602_1_1_0"/>
<feature type="transmembrane region" description="Helical" evidence="10">
    <location>
        <begin position="131"/>
        <end position="149"/>
    </location>
</feature>
<evidence type="ECO:0000256" key="4">
    <source>
        <dbReference type="ARBA" id="ARBA00022448"/>
    </source>
</evidence>
<accession>W8JGC8</accession>
<dbReference type="PANTHER" id="PTHR30614">
    <property type="entry name" value="MEMBRANE COMPONENT OF AMINO ACID ABC TRANSPORTER"/>
    <property type="match status" value="1"/>
</dbReference>
<evidence type="ECO:0000256" key="6">
    <source>
        <dbReference type="ARBA" id="ARBA00022692"/>
    </source>
</evidence>
<proteinExistence type="inferred from homology"/>
<dbReference type="InterPro" id="IPR010065">
    <property type="entry name" value="AA_ABC_transptr_permease_3TM"/>
</dbReference>
<evidence type="ECO:0000256" key="5">
    <source>
        <dbReference type="ARBA" id="ARBA00022475"/>
    </source>
</evidence>
<comment type="function">
    <text evidence="1">Part of the binding-protein-dependent transport system for glutamine; probably responsible for the translocation of the substrate across the membrane.</text>
</comment>
<feature type="transmembrane region" description="Helical" evidence="10">
    <location>
        <begin position="52"/>
        <end position="76"/>
    </location>
</feature>
<dbReference type="KEGG" id="cav:M832_03550"/>
<evidence type="ECO:0000256" key="10">
    <source>
        <dbReference type="RuleBase" id="RU363032"/>
    </source>
</evidence>
<organism evidence="12 13">
    <name type="scientific">Chlamydia avium 10DC88</name>
    <dbReference type="NCBI Taxonomy" id="1229831"/>
    <lineage>
        <taxon>Bacteria</taxon>
        <taxon>Pseudomonadati</taxon>
        <taxon>Chlamydiota</taxon>
        <taxon>Chlamydiia</taxon>
        <taxon>Chlamydiales</taxon>
        <taxon>Chlamydiaceae</taxon>
        <taxon>Chlamydia/Chlamydophila group</taxon>
        <taxon>Chlamydia</taxon>
    </lineage>
</organism>
<evidence type="ECO:0000256" key="7">
    <source>
        <dbReference type="ARBA" id="ARBA00022970"/>
    </source>
</evidence>
<keyword evidence="6 10" id="KW-0812">Transmembrane</keyword>
<keyword evidence="5" id="KW-1003">Cell membrane</keyword>
<dbReference type="NCBIfam" id="TIGR01726">
    <property type="entry name" value="HEQRo_perm_3TM"/>
    <property type="match status" value="1"/>
</dbReference>
<keyword evidence="8 10" id="KW-1133">Transmembrane helix</keyword>
<dbReference type="AlphaFoldDB" id="W8JGC8"/>
<keyword evidence="4 10" id="KW-0813">Transport</keyword>
<dbReference type="CDD" id="cd06261">
    <property type="entry name" value="TM_PBP2"/>
    <property type="match status" value="1"/>
</dbReference>
<dbReference type="RefSeq" id="WP_038500455.1">
    <property type="nucleotide sequence ID" value="NZ_CP006571.1"/>
</dbReference>
<dbReference type="SUPFAM" id="SSF161098">
    <property type="entry name" value="MetI-like"/>
    <property type="match status" value="1"/>
</dbReference>
<dbReference type="EMBL" id="CP006571">
    <property type="protein sequence ID" value="AHK63220.1"/>
    <property type="molecule type" value="Genomic_DNA"/>
</dbReference>
<keyword evidence="9 10" id="KW-0472">Membrane</keyword>
<protein>
    <submittedName>
        <fullName evidence="12">Glutamine transport system permease protein GlnP</fullName>
    </submittedName>
</protein>
<name>W8JGC8_9CHLA</name>
<evidence type="ECO:0000313" key="13">
    <source>
        <dbReference type="Proteomes" id="UP000019433"/>
    </source>
</evidence>
<feature type="transmembrane region" description="Helical" evidence="10">
    <location>
        <begin position="187"/>
        <end position="206"/>
    </location>
</feature>
<dbReference type="eggNOG" id="COG0765">
    <property type="taxonomic scope" value="Bacteria"/>
</dbReference>
<reference evidence="12 13" key="1">
    <citation type="journal article" date="2014" name="Syst. Appl. Microbiol.">
        <title>Evidence for the existence of two new members of the family Chlamydiaceae and proposal of Chlamydia avium sp. nov. and Chlamydia gallinacea sp. nov.</title>
        <authorList>
            <person name="Sachse K."/>
            <person name="Laroucau K."/>
            <person name="Riege K."/>
            <person name="Wehner S."/>
            <person name="Dilcher M."/>
            <person name="Creasy H.H."/>
            <person name="Weidmann M."/>
            <person name="Myers G."/>
            <person name="Vorimore F."/>
            <person name="Vicari N."/>
            <person name="Magnino S."/>
            <person name="Liebler-Tenorio E."/>
            <person name="Ruettger A."/>
            <person name="Bavoil P.M."/>
            <person name="Hufert F.T."/>
            <person name="Rossello-Mora R."/>
            <person name="Marz M."/>
        </authorList>
    </citation>
    <scope>NUCLEOTIDE SEQUENCE [LARGE SCALE GENOMIC DNA]</scope>
    <source>
        <strain evidence="12 13">10DC88</strain>
    </source>
</reference>
<comment type="subcellular location">
    <subcellularLocation>
        <location evidence="2">Cell inner membrane</location>
        <topology evidence="2">Multi-pass membrane protein</topology>
    </subcellularLocation>
    <subcellularLocation>
        <location evidence="10">Cell membrane</location>
        <topology evidence="10">Multi-pass membrane protein</topology>
    </subcellularLocation>
</comment>
<dbReference type="PROSITE" id="PS50928">
    <property type="entry name" value="ABC_TM1"/>
    <property type="match status" value="1"/>
</dbReference>
<dbReference type="InterPro" id="IPR000515">
    <property type="entry name" value="MetI-like"/>
</dbReference>
<dbReference type="PATRIC" id="fig|1229831.3.peg.358"/>
<evidence type="ECO:0000256" key="9">
    <source>
        <dbReference type="ARBA" id="ARBA00023136"/>
    </source>
</evidence>
<dbReference type="Gene3D" id="1.10.3720.10">
    <property type="entry name" value="MetI-like"/>
    <property type="match status" value="1"/>
</dbReference>
<evidence type="ECO:0000313" key="12">
    <source>
        <dbReference type="EMBL" id="AHK63220.1"/>
    </source>
</evidence>
<dbReference type="Pfam" id="PF00528">
    <property type="entry name" value="BPD_transp_1"/>
    <property type="match status" value="1"/>
</dbReference>
<comment type="similarity">
    <text evidence="3">Belongs to the binding-protein-dependent transport system permease family. HisMQ subfamily.</text>
</comment>
<dbReference type="STRING" id="1229831.M832_03550"/>
<dbReference type="Proteomes" id="UP000019433">
    <property type="component" value="Chromosome"/>
</dbReference>
<feature type="domain" description="ABC transmembrane type-1" evidence="11">
    <location>
        <begin position="15"/>
        <end position="206"/>
    </location>
</feature>
<evidence type="ECO:0000256" key="3">
    <source>
        <dbReference type="ARBA" id="ARBA00010072"/>
    </source>
</evidence>
<keyword evidence="7" id="KW-0029">Amino-acid transport</keyword>
<dbReference type="InterPro" id="IPR043429">
    <property type="entry name" value="ArtM/GltK/GlnP/TcyL/YhdX-like"/>
</dbReference>
<evidence type="ECO:0000256" key="1">
    <source>
        <dbReference type="ARBA" id="ARBA00003159"/>
    </source>
</evidence>
<sequence>MENWISTARVLLRGCKYTLFISSISIFFGSLLGIAIGTLTSRYFSCRILRSLGNLYVTIIRGTPLFIQILICYFGLPTVIRLNLSPLMAGLISLSINSSAYLAENIRGGINSLSIEQWESAKVLGYKKSQIFLYIIYPQVFTNVLPSLTNEFIALIKESSILMVVGVPELTKVSKDIVSRELNPMEMYSICAGLYLIMTSSFSYFARLLERRRKVR</sequence>
<evidence type="ECO:0000256" key="8">
    <source>
        <dbReference type="ARBA" id="ARBA00022989"/>
    </source>
</evidence>